<sequence length="1256" mass="140249">MIPQVAFILFLLLATTAHRHLVSALVEPDRDSEELSDKSEEQDWPSGSDTSESTSLEYSDSLSMSRAKSSHSGDSGHPSSSDGPGLAGYAGLGAIIPPSMITKPVLDVSRISIQCFESLHVDIENHSSFPYSQTSVCPALVKLHLEYTPMGFLCRTCKGFIRPKSFLEHLSAFREHPSFNRIFPSERTTICDHILASHRVPTTAMFPLPDELPSSITGLPVYPCHQCKEPGCAFWMKARTDNKSKQFRSRLSEHYHGRDAKHPGLPIPRNPVFRYVIRPYGQIPRTEPDHLWVIKLPEGWTPGSEGRSLAGSSGADEYASAPSAPFLLELGWPQFIQKTNAALNILLQISSYPSRRQYAEIDSQDQRFYASLFALSSLIPGYLIDGNRYAFSVSPDIRRILTCGSKATFRRLDELTYANYARPLQRTMGLLLWISHLMMTRGKDHLKTIVGSMPILTNLSREQLVILSSMYQMLMSPERLEPLQLLALLHNFLVALVKHKITSADRFACATDYTLCLGSLLPTGRFQFANSITRMLRSEKLPKFIPYNAEHWGRIPLDKPMALLGGEDGNDEAGLKGSGADELVDEEEQDEVADQIDEDVREAEAAFNEPLDATGCIASVETPATLLDLFDADVNQNELESTKVRDTVGVNLMKYLHENSSWVQPFPTEHSTPYTHMKLVWATAAPTARRESNDSRFTCSRRGEVISVRISNGSTIDIPFSSLKIAAMTSIAECQRFIIDALPSDCKCHYDNFNWTTLTDNLMDKESLFRQHANSSTFNQIINHVRKSLFSTGASRSVEKPQPLFDSATGTHHHATIISWINADLHIQHALCASLVQSMGVPPRDFQVPMLQYDHDSDTDSWRNVFMLDGALALGNPKAKQIDKNVQECVWQVAPSLAKPLAFYLGVLRPLVIEFLTVLQSSAYHPYHRRFIFVHNSIVAKSHQNRSASSLWNGTIVNTALQRSTSKLPIRLTCRFLRDLITALLRVYFPKLLPSVTTVEETAMDKQGQHTKATSDTHYGRSGNVLRTLRMHVAAATQYMQVSRAHQVILGLIEFDEETQNLYGNPLTLTTERQRSVALSIARTLVCHCYRLGGQNTKADNIKLVEEVLSSAPYFGCTEAFSQPSGSIGDNVLEQVLRGLIFGFSGPTPMSIPLPGGCTAEEIAVAIREIVKAVEEWRSGEFQQITEADIVAKIHFDEVKARACKILDSWRNEKPDKWSELTARVYTGTLSTTHIAIPVASSWPLRGLPQLRVEEF</sequence>
<accession>A0ACB7ZU61</accession>
<protein>
    <submittedName>
        <fullName evidence="1">Uncharacterized protein</fullName>
    </submittedName>
</protein>
<organism evidence="1 2">
    <name type="scientific">Hygrophoropsis aurantiaca</name>
    <dbReference type="NCBI Taxonomy" id="72124"/>
    <lineage>
        <taxon>Eukaryota</taxon>
        <taxon>Fungi</taxon>
        <taxon>Dikarya</taxon>
        <taxon>Basidiomycota</taxon>
        <taxon>Agaricomycotina</taxon>
        <taxon>Agaricomycetes</taxon>
        <taxon>Agaricomycetidae</taxon>
        <taxon>Boletales</taxon>
        <taxon>Coniophorineae</taxon>
        <taxon>Hygrophoropsidaceae</taxon>
        <taxon>Hygrophoropsis</taxon>
    </lineage>
</organism>
<dbReference type="EMBL" id="MU268554">
    <property type="protein sequence ID" value="KAH7904232.1"/>
    <property type="molecule type" value="Genomic_DNA"/>
</dbReference>
<reference evidence="1" key="1">
    <citation type="journal article" date="2021" name="New Phytol.">
        <title>Evolutionary innovations through gain and loss of genes in the ectomycorrhizal Boletales.</title>
        <authorList>
            <person name="Wu G."/>
            <person name="Miyauchi S."/>
            <person name="Morin E."/>
            <person name="Kuo A."/>
            <person name="Drula E."/>
            <person name="Varga T."/>
            <person name="Kohler A."/>
            <person name="Feng B."/>
            <person name="Cao Y."/>
            <person name="Lipzen A."/>
            <person name="Daum C."/>
            <person name="Hundley H."/>
            <person name="Pangilinan J."/>
            <person name="Johnson J."/>
            <person name="Barry K."/>
            <person name="LaButti K."/>
            <person name="Ng V."/>
            <person name="Ahrendt S."/>
            <person name="Min B."/>
            <person name="Choi I.G."/>
            <person name="Park H."/>
            <person name="Plett J.M."/>
            <person name="Magnuson J."/>
            <person name="Spatafora J.W."/>
            <person name="Nagy L.G."/>
            <person name="Henrissat B."/>
            <person name="Grigoriev I.V."/>
            <person name="Yang Z.L."/>
            <person name="Xu J."/>
            <person name="Martin F.M."/>
        </authorList>
    </citation>
    <scope>NUCLEOTIDE SEQUENCE</scope>
    <source>
        <strain evidence="1">ATCC 28755</strain>
    </source>
</reference>
<evidence type="ECO:0000313" key="2">
    <source>
        <dbReference type="Proteomes" id="UP000790377"/>
    </source>
</evidence>
<keyword evidence="2" id="KW-1185">Reference proteome</keyword>
<comment type="caution">
    <text evidence="1">The sequence shown here is derived from an EMBL/GenBank/DDBJ whole genome shotgun (WGS) entry which is preliminary data.</text>
</comment>
<gene>
    <name evidence="1" type="ORF">BJ138DRAFT_1106998</name>
</gene>
<proteinExistence type="predicted"/>
<evidence type="ECO:0000313" key="1">
    <source>
        <dbReference type="EMBL" id="KAH7904232.1"/>
    </source>
</evidence>
<dbReference type="Proteomes" id="UP000790377">
    <property type="component" value="Unassembled WGS sequence"/>
</dbReference>
<name>A0ACB7ZU61_9AGAM</name>